<evidence type="ECO:0000256" key="1">
    <source>
        <dbReference type="SAM" id="Phobius"/>
    </source>
</evidence>
<feature type="transmembrane region" description="Helical" evidence="1">
    <location>
        <begin position="75"/>
        <end position="91"/>
    </location>
</feature>
<dbReference type="EMBL" id="MN739835">
    <property type="protein sequence ID" value="QHT73991.1"/>
    <property type="molecule type" value="Genomic_DNA"/>
</dbReference>
<keyword evidence="1" id="KW-0812">Transmembrane</keyword>
<reference evidence="2" key="1">
    <citation type="journal article" date="2020" name="Nature">
        <title>Giant virus diversity and host interactions through global metagenomics.</title>
        <authorList>
            <person name="Schulz F."/>
            <person name="Roux S."/>
            <person name="Paez-Espino D."/>
            <person name="Jungbluth S."/>
            <person name="Walsh D.A."/>
            <person name="Denef V.J."/>
            <person name="McMahon K.D."/>
            <person name="Konstantinidis K.T."/>
            <person name="Eloe-Fadrosh E.A."/>
            <person name="Kyrpides N.C."/>
            <person name="Woyke T."/>
        </authorList>
    </citation>
    <scope>NUCLEOTIDE SEQUENCE</scope>
    <source>
        <strain evidence="2">GVMAG-M-3300023179-4</strain>
    </source>
</reference>
<keyword evidence="1" id="KW-0472">Membrane</keyword>
<sequence>MLSNKIINILFYLFLAIIISTIIFAIYVEISPHMKNIWYRTNSSGEKSFQLENLFILMSGPLNYDFYWHPRYYDINYFIYLFITFIIIEIIK</sequence>
<name>A0A6C0H0C7_9ZZZZ</name>
<accession>A0A6C0H0C7</accession>
<keyword evidence="1" id="KW-1133">Transmembrane helix</keyword>
<proteinExistence type="predicted"/>
<dbReference type="AlphaFoldDB" id="A0A6C0H0C7"/>
<evidence type="ECO:0000313" key="2">
    <source>
        <dbReference type="EMBL" id="QHT73991.1"/>
    </source>
</evidence>
<organism evidence="2">
    <name type="scientific">viral metagenome</name>
    <dbReference type="NCBI Taxonomy" id="1070528"/>
    <lineage>
        <taxon>unclassified sequences</taxon>
        <taxon>metagenomes</taxon>
        <taxon>organismal metagenomes</taxon>
    </lineage>
</organism>
<feature type="transmembrane region" description="Helical" evidence="1">
    <location>
        <begin position="6"/>
        <end position="28"/>
    </location>
</feature>
<protein>
    <submittedName>
        <fullName evidence="2">Uncharacterized protein</fullName>
    </submittedName>
</protein>